<dbReference type="InterPro" id="IPR013751">
    <property type="entry name" value="ACP_syn_III_N"/>
</dbReference>
<evidence type="ECO:0000259" key="3">
    <source>
        <dbReference type="Pfam" id="PF08541"/>
    </source>
</evidence>
<dbReference type="SUPFAM" id="SSF53901">
    <property type="entry name" value="Thiolase-like"/>
    <property type="match status" value="1"/>
</dbReference>
<gene>
    <name evidence="5" type="primary">fabH</name>
    <name evidence="5" type="ORF">JCM31826_13090</name>
</gene>
<evidence type="ECO:0000256" key="1">
    <source>
        <dbReference type="ARBA" id="ARBA00022679"/>
    </source>
</evidence>
<evidence type="ECO:0000313" key="6">
    <source>
        <dbReference type="Proteomes" id="UP000286715"/>
    </source>
</evidence>
<dbReference type="GO" id="GO:0006633">
    <property type="term" value="P:fatty acid biosynthetic process"/>
    <property type="evidence" value="ECO:0007669"/>
    <property type="project" value="InterPro"/>
</dbReference>
<sequence length="337" mass="37036">MVESQFNLMRRAVLAGTGIGLANRILPNSYFNETLGEDVDTWLRQNVEIYERRWCDPSQSTVTLCLDAARMALSNAGISPEDLNLIIIATDTPEYISPSTASVVQYKLGAVNAATFDVNTACAGFVSALDTASKYIAADPQYRYVLVIGAYAMSRYLNPKDKKTVTLFADGAGAAVLRAEESTDRGYLHGIQITQGQYFDWMGIYAGGTAQPVTPEILAEGDHYLKFVRKFPKELNPQMWTMMTHKVLRHIGRTPEDVRMFFMTQININSLRETMDNLSLPHDRAITIMHHYGYTGSAAIPTALHHAVTEGKVKPGDLIMLIGSGGGLAFAASAMIL</sequence>
<dbReference type="Gene3D" id="3.40.47.10">
    <property type="match status" value="1"/>
</dbReference>
<dbReference type="EMBL" id="BHZE01000011">
    <property type="protein sequence ID" value="GCD77827.1"/>
    <property type="molecule type" value="Genomic_DNA"/>
</dbReference>
<dbReference type="InterPro" id="IPR013747">
    <property type="entry name" value="ACP_syn_III_C"/>
</dbReference>
<proteinExistence type="predicted"/>
<dbReference type="PANTHER" id="PTHR34069:SF2">
    <property type="entry name" value="BETA-KETOACYL-[ACYL-CARRIER-PROTEIN] SYNTHASE III"/>
    <property type="match status" value="1"/>
</dbReference>
<comment type="caution">
    <text evidence="5">The sequence shown here is derived from an EMBL/GenBank/DDBJ whole genome shotgun (WGS) entry which is preliminary data.</text>
</comment>
<dbReference type="Pfam" id="PF08545">
    <property type="entry name" value="ACP_syn_III"/>
    <property type="match status" value="1"/>
</dbReference>
<keyword evidence="6" id="KW-1185">Reference proteome</keyword>
<protein>
    <submittedName>
        <fullName evidence="5">3-oxoacyl-[acyl-carrier-protein] synthase 3</fullName>
    </submittedName>
</protein>
<evidence type="ECO:0000256" key="2">
    <source>
        <dbReference type="ARBA" id="ARBA00023315"/>
    </source>
</evidence>
<dbReference type="AlphaFoldDB" id="A0A401XLD0"/>
<accession>A0A401XLD0</accession>
<keyword evidence="2" id="KW-0012">Acyltransferase</keyword>
<dbReference type="CDD" id="cd00830">
    <property type="entry name" value="KAS_III"/>
    <property type="match status" value="1"/>
</dbReference>
<dbReference type="InterPro" id="IPR016039">
    <property type="entry name" value="Thiolase-like"/>
</dbReference>
<dbReference type="Pfam" id="PF08541">
    <property type="entry name" value="ACP_syn_III_C"/>
    <property type="match status" value="1"/>
</dbReference>
<dbReference type="GO" id="GO:0044550">
    <property type="term" value="P:secondary metabolite biosynthetic process"/>
    <property type="evidence" value="ECO:0007669"/>
    <property type="project" value="TreeGrafter"/>
</dbReference>
<feature type="domain" description="Beta-ketoacyl-[acyl-carrier-protein] synthase III N-terminal" evidence="4">
    <location>
        <begin position="116"/>
        <end position="185"/>
    </location>
</feature>
<evidence type="ECO:0000313" key="5">
    <source>
        <dbReference type="EMBL" id="GCD77827.1"/>
    </source>
</evidence>
<evidence type="ECO:0000259" key="4">
    <source>
        <dbReference type="Pfam" id="PF08545"/>
    </source>
</evidence>
<reference evidence="5 6" key="1">
    <citation type="submission" date="2018-11" db="EMBL/GenBank/DDBJ databases">
        <title>Schleiferia aggregans sp. nov., a moderately thermophilic heterotrophic bacterium isolated from microbial mats at a terrestrial hot spring.</title>
        <authorList>
            <person name="Iino T."/>
            <person name="Ohkuma M."/>
            <person name="Haruta S."/>
        </authorList>
    </citation>
    <scope>NUCLEOTIDE SEQUENCE [LARGE SCALE GENOMIC DNA]</scope>
    <source>
        <strain evidence="5 6">LA</strain>
    </source>
</reference>
<feature type="domain" description="Beta-ketoacyl-[acyl-carrier-protein] synthase III C-terminal" evidence="3">
    <location>
        <begin position="249"/>
        <end position="334"/>
    </location>
</feature>
<dbReference type="Proteomes" id="UP000286715">
    <property type="component" value="Unassembled WGS sequence"/>
</dbReference>
<keyword evidence="1" id="KW-0808">Transferase</keyword>
<dbReference type="GO" id="GO:0004315">
    <property type="term" value="F:3-oxoacyl-[acyl-carrier-protein] synthase activity"/>
    <property type="evidence" value="ECO:0007669"/>
    <property type="project" value="InterPro"/>
</dbReference>
<organism evidence="5 6">
    <name type="scientific">Thermaurantimonas aggregans</name>
    <dbReference type="NCBI Taxonomy" id="2173829"/>
    <lineage>
        <taxon>Bacteria</taxon>
        <taxon>Pseudomonadati</taxon>
        <taxon>Bacteroidota</taxon>
        <taxon>Flavobacteriia</taxon>
        <taxon>Flavobacteriales</taxon>
        <taxon>Schleiferiaceae</taxon>
        <taxon>Thermaurantimonas</taxon>
    </lineage>
</organism>
<dbReference type="PANTHER" id="PTHR34069">
    <property type="entry name" value="3-OXOACYL-[ACYL-CARRIER-PROTEIN] SYNTHASE 3"/>
    <property type="match status" value="1"/>
</dbReference>
<name>A0A401XLD0_9FLAO</name>